<feature type="chain" id="PRO_5047381863" evidence="1">
    <location>
        <begin position="29"/>
        <end position="375"/>
    </location>
</feature>
<reference evidence="4" key="1">
    <citation type="journal article" date="2019" name="Int. J. Syst. Evol. Microbiol.">
        <title>The Global Catalogue of Microorganisms (GCM) 10K type strain sequencing project: providing services to taxonomists for standard genome sequencing and annotation.</title>
        <authorList>
            <consortium name="The Broad Institute Genomics Platform"/>
            <consortium name="The Broad Institute Genome Sequencing Center for Infectious Disease"/>
            <person name="Wu L."/>
            <person name="Ma J."/>
        </authorList>
    </citation>
    <scope>NUCLEOTIDE SEQUENCE [LARGE SCALE GENOMIC DNA]</scope>
    <source>
        <strain evidence="4">NBRC 103632</strain>
    </source>
</reference>
<dbReference type="Pfam" id="PF06283">
    <property type="entry name" value="ThuA"/>
    <property type="match status" value="1"/>
</dbReference>
<dbReference type="Proteomes" id="UP001595957">
    <property type="component" value="Unassembled WGS sequence"/>
</dbReference>
<name>A0ABV9F3I7_9SPHN</name>
<dbReference type="PANTHER" id="PTHR40469">
    <property type="entry name" value="SECRETED GLYCOSYL HYDROLASE"/>
    <property type="match status" value="1"/>
</dbReference>
<accession>A0ABV9F3I7</accession>
<gene>
    <name evidence="3" type="ORF">ACFO3E_16485</name>
</gene>
<organism evidence="3 4">
    <name type="scientific">Sphingobium tyrosinilyticum</name>
    <dbReference type="NCBI Taxonomy" id="2715436"/>
    <lineage>
        <taxon>Bacteria</taxon>
        <taxon>Pseudomonadati</taxon>
        <taxon>Pseudomonadota</taxon>
        <taxon>Alphaproteobacteria</taxon>
        <taxon>Sphingomonadales</taxon>
        <taxon>Sphingomonadaceae</taxon>
        <taxon>Sphingobium</taxon>
    </lineage>
</organism>
<keyword evidence="1" id="KW-0732">Signal</keyword>
<evidence type="ECO:0000313" key="4">
    <source>
        <dbReference type="Proteomes" id="UP001595957"/>
    </source>
</evidence>
<dbReference type="InterPro" id="IPR029010">
    <property type="entry name" value="ThuA-like"/>
</dbReference>
<comment type="caution">
    <text evidence="3">The sequence shown here is derived from an EMBL/GenBank/DDBJ whole genome shotgun (WGS) entry which is preliminary data.</text>
</comment>
<dbReference type="InterPro" id="IPR029062">
    <property type="entry name" value="Class_I_gatase-like"/>
</dbReference>
<keyword evidence="4" id="KW-1185">Reference proteome</keyword>
<sequence length="375" mass="40534">MMKAIGLAVSTVLSAGLPMAASAQVAIADCPNARMPYTSASPLIDIRNEPAAMAVIEREAPAAGQVARAIPAGLNAIMSVKMALRMASQAQNDGRALDAALAKVPVSAEAMAKRCARYDNDRPALPKMIKRPAILVFDKINGFRDVPSVNAATQALKDMAARRGWSIQFSDKGGAINGRDLARFDAVVWNNVSGDVLTLSQRKALRDYVTNGGGFAAMHGSAGDPVYYWDWYADTLIGAHFMGHSYQPQFQTARVVVAEPRSSITQKLPTEWSMNEEWYSFARSPRETGAHVLATLDESSYSPVGFGGNSIRMGKDHPIAWTRCVGNGRSFYSAIGHRPESYKEPNSDRLLEQGIAWAIGKGDTRCVGGKEVIRK</sequence>
<proteinExistence type="predicted"/>
<dbReference type="RefSeq" id="WP_380806348.1">
    <property type="nucleotide sequence ID" value="NZ_JBHSFZ010000058.1"/>
</dbReference>
<dbReference type="Gene3D" id="3.40.50.880">
    <property type="match status" value="1"/>
</dbReference>
<protein>
    <submittedName>
        <fullName evidence="3">ThuA domain-containing protein</fullName>
    </submittedName>
</protein>
<dbReference type="PANTHER" id="PTHR40469:SF2">
    <property type="entry name" value="GALACTOSE-BINDING DOMAIN-LIKE SUPERFAMILY PROTEIN"/>
    <property type="match status" value="1"/>
</dbReference>
<evidence type="ECO:0000313" key="3">
    <source>
        <dbReference type="EMBL" id="MFC4595759.1"/>
    </source>
</evidence>
<feature type="domain" description="ThuA-like" evidence="2">
    <location>
        <begin position="134"/>
        <end position="358"/>
    </location>
</feature>
<dbReference type="EMBL" id="JBHSFZ010000058">
    <property type="protein sequence ID" value="MFC4595759.1"/>
    <property type="molecule type" value="Genomic_DNA"/>
</dbReference>
<evidence type="ECO:0000256" key="1">
    <source>
        <dbReference type="SAM" id="SignalP"/>
    </source>
</evidence>
<feature type="signal peptide" evidence="1">
    <location>
        <begin position="1"/>
        <end position="28"/>
    </location>
</feature>
<dbReference type="SUPFAM" id="SSF52317">
    <property type="entry name" value="Class I glutamine amidotransferase-like"/>
    <property type="match status" value="1"/>
</dbReference>
<evidence type="ECO:0000259" key="2">
    <source>
        <dbReference type="Pfam" id="PF06283"/>
    </source>
</evidence>